<proteinExistence type="predicted"/>
<accession>A0A8R1V457</accession>
<evidence type="ECO:0000313" key="3">
    <source>
        <dbReference type="Proteomes" id="UP000005239"/>
    </source>
</evidence>
<dbReference type="Proteomes" id="UP000005239">
    <property type="component" value="Unassembled WGS sequence"/>
</dbReference>
<name>A0A2A6BIW2_PRIPA</name>
<dbReference type="EnsemblMetazoa" id="PPA45400.1">
    <property type="protein sequence ID" value="PPA45400.1"/>
    <property type="gene ID" value="WBGene00283769"/>
</dbReference>
<reference evidence="3" key="1">
    <citation type="journal article" date="2008" name="Nat. Genet.">
        <title>The Pristionchus pacificus genome provides a unique perspective on nematode lifestyle and parasitism.</title>
        <authorList>
            <person name="Dieterich C."/>
            <person name="Clifton S.W."/>
            <person name="Schuster L.N."/>
            <person name="Chinwalla A."/>
            <person name="Delehaunty K."/>
            <person name="Dinkelacker I."/>
            <person name="Fulton L."/>
            <person name="Fulton R."/>
            <person name="Godfrey J."/>
            <person name="Minx P."/>
            <person name="Mitreva M."/>
            <person name="Roeseler W."/>
            <person name="Tian H."/>
            <person name="Witte H."/>
            <person name="Yang S.P."/>
            <person name="Wilson R.K."/>
            <person name="Sommer R.J."/>
        </authorList>
    </citation>
    <scope>NUCLEOTIDE SEQUENCE [LARGE SCALE GENOMIC DNA]</scope>
    <source>
        <strain evidence="3">PS312</strain>
    </source>
</reference>
<gene>
    <name evidence="2" type="primary">WBGene00283769</name>
</gene>
<accession>A0A2A6BIW2</accession>
<feature type="region of interest" description="Disordered" evidence="1">
    <location>
        <begin position="52"/>
        <end position="81"/>
    </location>
</feature>
<evidence type="ECO:0000313" key="2">
    <source>
        <dbReference type="EnsemblMetazoa" id="PPA45400.1"/>
    </source>
</evidence>
<dbReference type="AlphaFoldDB" id="A0A2A6BIW2"/>
<protein>
    <submittedName>
        <fullName evidence="2">Uncharacterized protein</fullName>
    </submittedName>
</protein>
<evidence type="ECO:0000256" key="1">
    <source>
        <dbReference type="SAM" id="MobiDB-lite"/>
    </source>
</evidence>
<organism evidence="2 3">
    <name type="scientific">Pristionchus pacificus</name>
    <name type="common">Parasitic nematode worm</name>
    <dbReference type="NCBI Taxonomy" id="54126"/>
    <lineage>
        <taxon>Eukaryota</taxon>
        <taxon>Metazoa</taxon>
        <taxon>Ecdysozoa</taxon>
        <taxon>Nematoda</taxon>
        <taxon>Chromadorea</taxon>
        <taxon>Rhabditida</taxon>
        <taxon>Rhabditina</taxon>
        <taxon>Diplogasteromorpha</taxon>
        <taxon>Diplogasteroidea</taxon>
        <taxon>Neodiplogasteridae</taxon>
        <taxon>Pristionchus</taxon>
    </lineage>
</organism>
<feature type="compositionally biased region" description="Basic and acidic residues" evidence="1">
    <location>
        <begin position="57"/>
        <end position="67"/>
    </location>
</feature>
<keyword evidence="3" id="KW-1185">Reference proteome</keyword>
<reference evidence="2" key="2">
    <citation type="submission" date="2022-06" db="UniProtKB">
        <authorList>
            <consortium name="EnsemblMetazoa"/>
        </authorList>
    </citation>
    <scope>IDENTIFICATION</scope>
    <source>
        <strain evidence="2">PS312</strain>
    </source>
</reference>
<sequence length="81" mass="8741">MGALVFSAKDSLYSCATSIISAALSASRANAAHANTIDDRTARLAAARSARVLQKKFAPDRRNREQQSKPGTSKNRQLDHV</sequence>